<dbReference type="NCBIfam" id="NF008737">
    <property type="entry name" value="PRK11767.1"/>
    <property type="match status" value="1"/>
</dbReference>
<accession>A0ABV8CIC3</accession>
<comment type="caution">
    <text evidence="3">The sequence shown here is derived from an EMBL/GenBank/DDBJ whole genome shotgun (WGS) entry which is preliminary data.</text>
</comment>
<dbReference type="EMBL" id="JBHSAB010000029">
    <property type="protein sequence ID" value="MFC3909744.1"/>
    <property type="molecule type" value="Genomic_DNA"/>
</dbReference>
<keyword evidence="4" id="KW-1185">Reference proteome</keyword>
<dbReference type="InterPro" id="IPR057270">
    <property type="entry name" value="Ycgb-like"/>
</dbReference>
<organism evidence="3 4">
    <name type="scientific">Legionella dresdenensis</name>
    <dbReference type="NCBI Taxonomy" id="450200"/>
    <lineage>
        <taxon>Bacteria</taxon>
        <taxon>Pseudomonadati</taxon>
        <taxon>Pseudomonadota</taxon>
        <taxon>Gammaproteobacteria</taxon>
        <taxon>Legionellales</taxon>
        <taxon>Legionellaceae</taxon>
        <taxon>Legionella</taxon>
    </lineage>
</organism>
<dbReference type="Pfam" id="PF04293">
    <property type="entry name" value="SpoVR"/>
    <property type="match status" value="1"/>
</dbReference>
<dbReference type="Proteomes" id="UP001595758">
    <property type="component" value="Unassembled WGS sequence"/>
</dbReference>
<evidence type="ECO:0000313" key="4">
    <source>
        <dbReference type="Proteomes" id="UP001595758"/>
    </source>
</evidence>
<feature type="domain" description="SpoVR protein-like N-terminal" evidence="1">
    <location>
        <begin position="12"/>
        <end position="429"/>
    </location>
</feature>
<proteinExistence type="predicted"/>
<feature type="domain" description="SpoVR-like C-terminal" evidence="2">
    <location>
        <begin position="433"/>
        <end position="485"/>
    </location>
</feature>
<dbReference type="InterPro" id="IPR007390">
    <property type="entry name" value="Spore_V_R"/>
</dbReference>
<dbReference type="Pfam" id="PF24755">
    <property type="entry name" value="SpoVR_C"/>
    <property type="match status" value="1"/>
</dbReference>
<dbReference type="RefSeq" id="WP_382344255.1">
    <property type="nucleotide sequence ID" value="NZ_JBHSAB010000029.1"/>
</dbReference>
<protein>
    <submittedName>
        <fullName evidence="3">SpoVR family protein</fullName>
    </submittedName>
</protein>
<evidence type="ECO:0000259" key="1">
    <source>
        <dbReference type="Pfam" id="PF04293"/>
    </source>
</evidence>
<dbReference type="InterPro" id="IPR056174">
    <property type="entry name" value="SpoVR_N"/>
</dbReference>
<dbReference type="InterPro" id="IPR057008">
    <property type="entry name" value="SpoVR-like_C"/>
</dbReference>
<dbReference type="PANTHER" id="PTHR30029:SF2">
    <property type="entry name" value="STAGE V SPORULATION PROTEIN R"/>
    <property type="match status" value="1"/>
</dbReference>
<evidence type="ECO:0000259" key="2">
    <source>
        <dbReference type="Pfam" id="PF24755"/>
    </source>
</evidence>
<dbReference type="PANTHER" id="PTHR30029">
    <property type="entry name" value="STAGE V SPORULATION PROTEIN R"/>
    <property type="match status" value="1"/>
</dbReference>
<sequence length="504" mass="59047">MKKRKPISTGAEWTPELIQAYDAEFARLAKDFRLDTYPNQIEIITAEQMMDAYASVGMPIGYHHWSFGKHFVNVEKSYKRGQMGLAYEMVINSDPCISYLMEENTMTMQALVIAHACYGHNSFFKNNYLFKMWTSADAIIDYLVFARNYISKCEEKYGIDEVEAVLDACHSLMNYGVDRYKHPSGLSIQEEKIRQQNREIYLQSQVNELWRTIPQNKQVDSNGKKKRYPEEPQENILYFIEKNAPLLESWQRELVRIVRKIAQYFYPQGQTKVMNEGWACFWHYTLLNALYDEGKVTDEFMLEFLQSHTNVIMQPSFNSPYYSGINPYTLGYNMMQDIKRICQNPTEEDKQWFPYLANTDWLTSLDQAMRNFKDESFIAQYLSPSLIRDLKLFHVLDDDHQPDLVIGAIHDEQGYQTIREALSRQYNLGYLEPDIQVFSVDTEGNRGLTLRYTQNNRIPLGDSTPEVLKHLYRLWKFPITLQVIDANGELATEYHCPPKPSETE</sequence>
<gene>
    <name evidence="3" type="ORF">ACFORL_11750</name>
</gene>
<evidence type="ECO:0000313" key="3">
    <source>
        <dbReference type="EMBL" id="MFC3909744.1"/>
    </source>
</evidence>
<reference evidence="4" key="1">
    <citation type="journal article" date="2019" name="Int. J. Syst. Evol. Microbiol.">
        <title>The Global Catalogue of Microorganisms (GCM) 10K type strain sequencing project: providing services to taxonomists for standard genome sequencing and annotation.</title>
        <authorList>
            <consortium name="The Broad Institute Genomics Platform"/>
            <consortium name="The Broad Institute Genome Sequencing Center for Infectious Disease"/>
            <person name="Wu L."/>
            <person name="Ma J."/>
        </authorList>
    </citation>
    <scope>NUCLEOTIDE SEQUENCE [LARGE SCALE GENOMIC DNA]</scope>
    <source>
        <strain evidence="4">CCUG 59858</strain>
    </source>
</reference>
<name>A0ABV8CIC3_9GAMM</name>